<evidence type="ECO:0000259" key="3">
    <source>
        <dbReference type="Pfam" id="PF13399"/>
    </source>
</evidence>
<organism evidence="4 5">
    <name type="scientific">Candidatus Woesebacteria bacterium GW2011_GWB1_38_8</name>
    <dbReference type="NCBI Taxonomy" id="1618570"/>
    <lineage>
        <taxon>Bacteria</taxon>
        <taxon>Candidatus Woeseibacteriota</taxon>
    </lineage>
</organism>
<comment type="caution">
    <text evidence="4">The sequence shown here is derived from an EMBL/GenBank/DDBJ whole genome shotgun (WGS) entry which is preliminary data.</text>
</comment>
<dbReference type="Pfam" id="PF13399">
    <property type="entry name" value="LytR_C"/>
    <property type="match status" value="1"/>
</dbReference>
<evidence type="ECO:0000313" key="5">
    <source>
        <dbReference type="Proteomes" id="UP000034081"/>
    </source>
</evidence>
<proteinExistence type="predicted"/>
<feature type="region of interest" description="Disordered" evidence="1">
    <location>
        <begin position="1"/>
        <end position="129"/>
    </location>
</feature>
<name>A0A0G0NDE6_9BACT</name>
<feature type="compositionally biased region" description="Basic and acidic residues" evidence="1">
    <location>
        <begin position="114"/>
        <end position="129"/>
    </location>
</feature>
<keyword evidence="2" id="KW-1133">Transmembrane helix</keyword>
<dbReference type="InterPro" id="IPR027381">
    <property type="entry name" value="LytR/CpsA/Psr_C"/>
</dbReference>
<evidence type="ECO:0000313" key="4">
    <source>
        <dbReference type="EMBL" id="KKQ83929.1"/>
    </source>
</evidence>
<keyword evidence="2" id="KW-0472">Membrane</keyword>
<feature type="compositionally biased region" description="Basic and acidic residues" evidence="1">
    <location>
        <begin position="10"/>
        <end position="37"/>
    </location>
</feature>
<dbReference type="Gene3D" id="3.30.70.2390">
    <property type="match status" value="1"/>
</dbReference>
<feature type="transmembrane region" description="Helical" evidence="2">
    <location>
        <begin position="158"/>
        <end position="179"/>
    </location>
</feature>
<keyword evidence="2" id="KW-0812">Transmembrane</keyword>
<accession>A0A0G0NDE6</accession>
<feature type="domain" description="LytR/CpsA/Psr regulator C-terminal" evidence="3">
    <location>
        <begin position="214"/>
        <end position="305"/>
    </location>
</feature>
<dbReference type="Proteomes" id="UP000034081">
    <property type="component" value="Unassembled WGS sequence"/>
</dbReference>
<dbReference type="EMBL" id="LBVL01000027">
    <property type="protein sequence ID" value="KKQ83929.1"/>
    <property type="molecule type" value="Genomic_DNA"/>
</dbReference>
<evidence type="ECO:0000256" key="2">
    <source>
        <dbReference type="SAM" id="Phobius"/>
    </source>
</evidence>
<dbReference type="AlphaFoldDB" id="A0A0G0NDE6"/>
<protein>
    <recommendedName>
        <fullName evidence="3">LytR/CpsA/Psr regulator C-terminal domain-containing protein</fullName>
    </recommendedName>
</protein>
<gene>
    <name evidence="4" type="ORF">UT08_C0027G0006</name>
</gene>
<reference evidence="4 5" key="1">
    <citation type="journal article" date="2015" name="Nature">
        <title>rRNA introns, odd ribosomes, and small enigmatic genomes across a large radiation of phyla.</title>
        <authorList>
            <person name="Brown C.T."/>
            <person name="Hug L.A."/>
            <person name="Thomas B.C."/>
            <person name="Sharon I."/>
            <person name="Castelle C.J."/>
            <person name="Singh A."/>
            <person name="Wilkins M.J."/>
            <person name="Williams K.H."/>
            <person name="Banfield J.F."/>
        </authorList>
    </citation>
    <scope>NUCLEOTIDE SEQUENCE [LARGE SCALE GENOMIC DNA]</scope>
</reference>
<sequence>MLQNSIITDMPDKDKEQKHKLKEDKELEDVEKDKITPEESSDITPEPVKKEKSILDPEDSESKEEKSSVQPPKVASFSQLDNPETIKPSDDNTTEKTLSAESSEIKGTIGTTETVDKPEGVVDDVKENSSDDIKEWLKEVRPDTSKEVEKKGGPNFKIILLIMITLLILGSVVGGMYYFKKQVNTEVTQPEEQTQEEPSSVPTQVPEEFDLKELSVSVLNGSGVKGEAAAVKTLLSKSGFTEDKIETGNADKTNYENTSVSLKKDVPQSIYDEVKKSLDETYTVEKSDTELEEDSSFDIIVIVGQKKT</sequence>
<evidence type="ECO:0000256" key="1">
    <source>
        <dbReference type="SAM" id="MobiDB-lite"/>
    </source>
</evidence>